<name>A0A6A4S0D2_SCOMX</name>
<proteinExistence type="predicted"/>
<dbReference type="AlphaFoldDB" id="A0A6A4S0D2"/>
<reference evidence="1 2" key="1">
    <citation type="submission" date="2019-06" db="EMBL/GenBank/DDBJ databases">
        <title>Draft genomes of female and male turbot (Scophthalmus maximus).</title>
        <authorList>
            <person name="Xu H."/>
            <person name="Xu X.-W."/>
            <person name="Shao C."/>
            <person name="Chen S."/>
        </authorList>
    </citation>
    <scope>NUCLEOTIDE SEQUENCE [LARGE SCALE GENOMIC DNA]</scope>
    <source>
        <strain evidence="1">Ysfricsl-2016a</strain>
        <tissue evidence="1">Blood</tissue>
    </source>
</reference>
<dbReference type="EMBL" id="VEVO01000020">
    <property type="protein sequence ID" value="KAF0025598.1"/>
    <property type="molecule type" value="Genomic_DNA"/>
</dbReference>
<gene>
    <name evidence="1" type="ORF">F2P81_022479</name>
</gene>
<organism evidence="1 2">
    <name type="scientific">Scophthalmus maximus</name>
    <name type="common">Turbot</name>
    <name type="synonym">Psetta maxima</name>
    <dbReference type="NCBI Taxonomy" id="52904"/>
    <lineage>
        <taxon>Eukaryota</taxon>
        <taxon>Metazoa</taxon>
        <taxon>Chordata</taxon>
        <taxon>Craniata</taxon>
        <taxon>Vertebrata</taxon>
        <taxon>Euteleostomi</taxon>
        <taxon>Actinopterygii</taxon>
        <taxon>Neopterygii</taxon>
        <taxon>Teleostei</taxon>
        <taxon>Neoteleostei</taxon>
        <taxon>Acanthomorphata</taxon>
        <taxon>Carangaria</taxon>
        <taxon>Pleuronectiformes</taxon>
        <taxon>Pleuronectoidei</taxon>
        <taxon>Scophthalmidae</taxon>
        <taxon>Scophthalmus</taxon>
    </lineage>
</organism>
<evidence type="ECO:0000313" key="2">
    <source>
        <dbReference type="Proteomes" id="UP000438429"/>
    </source>
</evidence>
<dbReference type="Proteomes" id="UP000438429">
    <property type="component" value="Unassembled WGS sequence"/>
</dbReference>
<sequence length="67" mass="7377">MGFSITVCLCTYAVSESAAAQASQPHDISIQCHDMNKPLRFLRAMEPTKSDACKMDDGQNGHEKDFV</sequence>
<accession>A0A6A4S0D2</accession>
<comment type="caution">
    <text evidence="1">The sequence shown here is derived from an EMBL/GenBank/DDBJ whole genome shotgun (WGS) entry which is preliminary data.</text>
</comment>
<protein>
    <submittedName>
        <fullName evidence="1">Uncharacterized protein</fullName>
    </submittedName>
</protein>
<evidence type="ECO:0000313" key="1">
    <source>
        <dbReference type="EMBL" id="KAF0025598.1"/>
    </source>
</evidence>